<evidence type="ECO:0000313" key="1">
    <source>
        <dbReference type="EMBL" id="MBC5712325.1"/>
    </source>
</evidence>
<dbReference type="Proteomes" id="UP000634672">
    <property type="component" value="Unassembled WGS sequence"/>
</dbReference>
<dbReference type="Pfam" id="PF10844">
    <property type="entry name" value="DUF2577"/>
    <property type="match status" value="1"/>
</dbReference>
<comment type="caution">
    <text evidence="1">The sequence shown here is derived from an EMBL/GenBank/DDBJ whole genome shotgun (WGS) entry which is preliminary data.</text>
</comment>
<reference evidence="1 2" key="1">
    <citation type="submission" date="2020-08" db="EMBL/GenBank/DDBJ databases">
        <title>Genome public.</title>
        <authorList>
            <person name="Liu C."/>
            <person name="Sun Q."/>
        </authorList>
    </citation>
    <scope>NUCLEOTIDE SEQUENCE [LARGE SCALE GENOMIC DNA]</scope>
    <source>
        <strain evidence="1 2">NSJ-66</strain>
    </source>
</reference>
<sequence>MADNDWIMNLRRIVLQAIESENPCDILPGIVTKNAPLEIQIDQRNILNAEQILVPEAMTDHIQEMVIPGIGTVRATIKNALTAGDKVLLIQERGAQHYLVVDRWQKGG</sequence>
<gene>
    <name evidence="1" type="ORF">H8S75_30935</name>
</gene>
<dbReference type="EMBL" id="JACOPB010000032">
    <property type="protein sequence ID" value="MBC5712325.1"/>
    <property type="molecule type" value="Genomic_DNA"/>
</dbReference>
<proteinExistence type="predicted"/>
<evidence type="ECO:0000313" key="2">
    <source>
        <dbReference type="Proteomes" id="UP000634672"/>
    </source>
</evidence>
<accession>A0ABR7HGL3</accession>
<name>A0ABR7HGL3_9FIRM</name>
<keyword evidence="2" id="KW-1185">Reference proteome</keyword>
<dbReference type="RefSeq" id="WP_187024759.1">
    <property type="nucleotide sequence ID" value="NZ_JACOPB010000032.1"/>
</dbReference>
<protein>
    <submittedName>
        <fullName evidence="1">DUF2577 domain-containing protein</fullName>
    </submittedName>
</protein>
<organism evidence="1 2">
    <name type="scientific">Hungatella hominis</name>
    <dbReference type="NCBI Taxonomy" id="2763050"/>
    <lineage>
        <taxon>Bacteria</taxon>
        <taxon>Bacillati</taxon>
        <taxon>Bacillota</taxon>
        <taxon>Clostridia</taxon>
        <taxon>Lachnospirales</taxon>
        <taxon>Lachnospiraceae</taxon>
        <taxon>Hungatella</taxon>
    </lineage>
</organism>
<dbReference type="InterPro" id="IPR022555">
    <property type="entry name" value="DUF2577"/>
</dbReference>